<comment type="caution">
    <text evidence="4">The sequence shown here is derived from an EMBL/GenBank/DDBJ whole genome shotgun (WGS) entry which is preliminary data.</text>
</comment>
<dbReference type="Pfam" id="PF00156">
    <property type="entry name" value="Pribosyltran"/>
    <property type="match status" value="1"/>
</dbReference>
<organism evidence="4 5">
    <name type="scientific">Romboutsia sedimentorum</name>
    <dbReference type="NCBI Taxonomy" id="1368474"/>
    <lineage>
        <taxon>Bacteria</taxon>
        <taxon>Bacillati</taxon>
        <taxon>Bacillota</taxon>
        <taxon>Clostridia</taxon>
        <taxon>Peptostreptococcales</taxon>
        <taxon>Peptostreptococcaceae</taxon>
        <taxon>Romboutsia</taxon>
    </lineage>
</organism>
<dbReference type="EMBL" id="JASKYM010000007">
    <property type="protein sequence ID" value="MDK2564404.1"/>
    <property type="molecule type" value="Genomic_DNA"/>
</dbReference>
<dbReference type="InterPro" id="IPR000836">
    <property type="entry name" value="PRTase_dom"/>
</dbReference>
<keyword evidence="5" id="KW-1185">Reference proteome</keyword>
<dbReference type="Proteomes" id="UP001301012">
    <property type="component" value="Unassembled WGS sequence"/>
</dbReference>
<dbReference type="PANTHER" id="PTHR47505:SF1">
    <property type="entry name" value="DNA UTILIZATION PROTEIN YHGH"/>
    <property type="match status" value="1"/>
</dbReference>
<comment type="similarity">
    <text evidence="1">Belongs to the ComF/GntX family.</text>
</comment>
<dbReference type="Pfam" id="PF18912">
    <property type="entry name" value="DZR_2"/>
    <property type="match status" value="1"/>
</dbReference>
<feature type="domain" description="Phosphoribosyltransferase" evidence="2">
    <location>
        <begin position="152"/>
        <end position="253"/>
    </location>
</feature>
<dbReference type="InterPro" id="IPR051910">
    <property type="entry name" value="ComF/GntX_DNA_util-trans"/>
</dbReference>
<gene>
    <name evidence="4" type="ORF">QOZ84_12655</name>
</gene>
<dbReference type="PANTHER" id="PTHR47505">
    <property type="entry name" value="DNA UTILIZATION PROTEIN YHGH"/>
    <property type="match status" value="1"/>
</dbReference>
<proteinExistence type="inferred from homology"/>
<sequence>MKSYLNKKYDIFKNIINIFLEFIYPENITCIICNKPINKENTYSMCKNCFKELHFIKDGCIKCGKPIINHSLEKIDITGCSYCFSKNFYFDKSISCIEYTDFSKKIVFGLKYSNKTYMSKYIANIMKEKLDIESIKFDYILFVPLHKKRLRKRGFNQSQKIARYLGKVIEIPVVDVIGRKKNTKRLYNLSKAERKKELKNVFIIKDTKQNLKNKNILLIDDIFTTGTTVNEISKILKLNGVNKVYVMSFLTKNNDCYVLE</sequence>
<dbReference type="CDD" id="cd06223">
    <property type="entry name" value="PRTases_typeI"/>
    <property type="match status" value="1"/>
</dbReference>
<reference evidence="4 5" key="1">
    <citation type="submission" date="2023-05" db="EMBL/GenBank/DDBJ databases">
        <title>Rombocin, a short stable natural nisin variant, displays selective antimicrobial activity against Listeria monocytogenes and employs dual mode of action to kill target bacterial strains.</title>
        <authorList>
            <person name="Wambui J."/>
            <person name="Stephan R."/>
            <person name="Kuipers O.P."/>
        </authorList>
    </citation>
    <scope>NUCLEOTIDE SEQUENCE [LARGE SCALE GENOMIC DNA]</scope>
    <source>
        <strain evidence="4 5">RC002</strain>
    </source>
</reference>
<accession>A0ABT7EBT4</accession>
<dbReference type="Gene3D" id="3.40.50.2020">
    <property type="match status" value="1"/>
</dbReference>
<dbReference type="InterPro" id="IPR044005">
    <property type="entry name" value="DZR_2"/>
</dbReference>
<evidence type="ECO:0000256" key="1">
    <source>
        <dbReference type="ARBA" id="ARBA00008007"/>
    </source>
</evidence>
<evidence type="ECO:0000259" key="3">
    <source>
        <dbReference type="Pfam" id="PF18912"/>
    </source>
</evidence>
<dbReference type="InterPro" id="IPR029057">
    <property type="entry name" value="PRTase-like"/>
</dbReference>
<protein>
    <submittedName>
        <fullName evidence="4">ComF family protein</fullName>
    </submittedName>
</protein>
<name>A0ABT7EBT4_9FIRM</name>
<evidence type="ECO:0000313" key="5">
    <source>
        <dbReference type="Proteomes" id="UP001301012"/>
    </source>
</evidence>
<dbReference type="RefSeq" id="WP_284133330.1">
    <property type="nucleotide sequence ID" value="NZ_JASKYM010000007.1"/>
</dbReference>
<evidence type="ECO:0000259" key="2">
    <source>
        <dbReference type="Pfam" id="PF00156"/>
    </source>
</evidence>
<dbReference type="SUPFAM" id="SSF53271">
    <property type="entry name" value="PRTase-like"/>
    <property type="match status" value="1"/>
</dbReference>
<feature type="domain" description="Double zinc ribbon" evidence="3">
    <location>
        <begin position="20"/>
        <end position="69"/>
    </location>
</feature>
<evidence type="ECO:0000313" key="4">
    <source>
        <dbReference type="EMBL" id="MDK2564404.1"/>
    </source>
</evidence>